<evidence type="ECO:0000256" key="10">
    <source>
        <dbReference type="RuleBase" id="RU000336"/>
    </source>
</evidence>
<evidence type="ECO:0000256" key="9">
    <source>
        <dbReference type="HAMAP-Rule" id="MF_00252"/>
    </source>
</evidence>
<dbReference type="Gene3D" id="3.30.930.10">
    <property type="entry name" value="Bira Bifunctional Protein, Domain 2"/>
    <property type="match status" value="1"/>
</dbReference>
<dbReference type="GO" id="GO:0005829">
    <property type="term" value="C:cytosol"/>
    <property type="evidence" value="ECO:0007669"/>
    <property type="project" value="TreeGrafter"/>
</dbReference>
<evidence type="ECO:0000256" key="6">
    <source>
        <dbReference type="ARBA" id="ARBA00022917"/>
    </source>
</evidence>
<dbReference type="Proteomes" id="UP000031866">
    <property type="component" value="Chromosome"/>
</dbReference>
<dbReference type="GO" id="GO:0000287">
    <property type="term" value="F:magnesium ion binding"/>
    <property type="evidence" value="ECO:0007669"/>
    <property type="project" value="UniProtKB-UniRule"/>
</dbReference>
<dbReference type="InterPro" id="IPR004365">
    <property type="entry name" value="NA-bd_OB_tRNA"/>
</dbReference>
<dbReference type="Pfam" id="PF01336">
    <property type="entry name" value="tRNA_anti-codon"/>
    <property type="match status" value="1"/>
</dbReference>
<feature type="binding site" evidence="9">
    <location>
        <position position="420"/>
    </location>
    <ligand>
        <name>Mg(2+)</name>
        <dbReference type="ChEBI" id="CHEBI:18420"/>
        <label>1</label>
    </ligand>
</feature>
<keyword evidence="9" id="KW-0963">Cytoplasm</keyword>
<dbReference type="FunFam" id="2.40.50.140:FF:000024">
    <property type="entry name" value="Lysine--tRNA ligase"/>
    <property type="match status" value="1"/>
</dbReference>
<keyword evidence="5 9" id="KW-0067">ATP-binding</keyword>
<dbReference type="EC" id="6.1.1.6" evidence="9"/>
<dbReference type="InterPro" id="IPR018149">
    <property type="entry name" value="Lys-tRNA-synth_II_C"/>
</dbReference>
<dbReference type="GO" id="GO:0005524">
    <property type="term" value="F:ATP binding"/>
    <property type="evidence" value="ECO:0007669"/>
    <property type="project" value="UniProtKB-UniRule"/>
</dbReference>
<dbReference type="SUPFAM" id="SSF55681">
    <property type="entry name" value="Class II aaRS and biotin synthetases"/>
    <property type="match status" value="1"/>
</dbReference>
<dbReference type="InterPro" id="IPR045864">
    <property type="entry name" value="aa-tRNA-synth_II/BPL/LPL"/>
</dbReference>
<evidence type="ECO:0000313" key="12">
    <source>
        <dbReference type="EMBL" id="AJH00585.1"/>
    </source>
</evidence>
<dbReference type="InterPro" id="IPR002313">
    <property type="entry name" value="Lys-tRNA-ligase_II"/>
</dbReference>
<sequence length="508" mass="58667">MYEQYENLNELENIMTNANEFIVERIKKLNKLSELGINPYPYNYDFNKKTYTKEICDNFDTIDESKVFSLAGRIMFLRRMGNATFANIVDERGNIQIFFSKKLIGSENYNVLKLIDVGDIVGVEGTVFKTQTGEITIRANKFELLSKSIRTLPEKYHGIQDSDLRQRHRSLDMIMNSDVKERFIKRSKAITTIREYLNNMNFIECDTPILDTKYGGGEAKPFKTFVNDLDSEVYMNVSPELYLKRLIVGGIERVYTFARSFRNEGIDRTHYPEFTLMECYMSYADYEDMMRIMEGIYEYVFMSVNGSTKIKYGEEEIDFKAPWKRETMCNLVKQDTGINVENLTKEEIISKIKENSLLIEEQNEGLNITEVSKGELIVNLFEAYSEKKLIQPTFVIDFPKESSPLCKVHRENPDLIERFEPYAYGVELGNAYSELNDPLRQRILLHDQAEKLRGGLETASPMDEEFAIAIDTAMPPTGGLGIGIDRMIMFLTGSNTIKDVIAFPLVKR</sequence>
<dbReference type="EMBL" id="CP010086">
    <property type="protein sequence ID" value="AJH00585.1"/>
    <property type="molecule type" value="Genomic_DNA"/>
</dbReference>
<comment type="subcellular location">
    <subcellularLocation>
        <location evidence="9">Cytoplasm</location>
    </subcellularLocation>
</comment>
<keyword evidence="4 9" id="KW-0547">Nucleotide-binding</keyword>
<dbReference type="GO" id="GO:0006430">
    <property type="term" value="P:lysyl-tRNA aminoacylation"/>
    <property type="evidence" value="ECO:0007669"/>
    <property type="project" value="UniProtKB-UniRule"/>
</dbReference>
<dbReference type="CDD" id="cd04322">
    <property type="entry name" value="LysRS_N"/>
    <property type="match status" value="1"/>
</dbReference>
<dbReference type="HAMAP" id="MF_00252">
    <property type="entry name" value="Lys_tRNA_synth_class2"/>
    <property type="match status" value="1"/>
</dbReference>
<gene>
    <name evidence="9" type="primary">lysS</name>
    <name evidence="12" type="ORF">LF65_04039</name>
</gene>
<evidence type="ECO:0000256" key="4">
    <source>
        <dbReference type="ARBA" id="ARBA00022741"/>
    </source>
</evidence>
<evidence type="ECO:0000256" key="2">
    <source>
        <dbReference type="ARBA" id="ARBA00022598"/>
    </source>
</evidence>
<dbReference type="SUPFAM" id="SSF50249">
    <property type="entry name" value="Nucleic acid-binding proteins"/>
    <property type="match status" value="1"/>
</dbReference>
<dbReference type="NCBIfam" id="TIGR00499">
    <property type="entry name" value="lysS_bact"/>
    <property type="match status" value="1"/>
</dbReference>
<evidence type="ECO:0000256" key="7">
    <source>
        <dbReference type="ARBA" id="ARBA00023146"/>
    </source>
</evidence>
<dbReference type="InterPro" id="IPR012340">
    <property type="entry name" value="NA-bd_OB-fold"/>
</dbReference>
<protein>
    <recommendedName>
        <fullName evidence="9">Lysine--tRNA ligase</fullName>
        <ecNumber evidence="9">6.1.1.6</ecNumber>
    </recommendedName>
    <alternativeName>
        <fullName evidence="9">Lysyl-tRNA synthetase</fullName>
        <shortName evidence="9">LysRS</shortName>
    </alternativeName>
</protein>
<dbReference type="GO" id="GO:0004824">
    <property type="term" value="F:lysine-tRNA ligase activity"/>
    <property type="evidence" value="ECO:0007669"/>
    <property type="project" value="UniProtKB-UniRule"/>
</dbReference>
<dbReference type="InterPro" id="IPR006195">
    <property type="entry name" value="aa-tRNA-synth_II"/>
</dbReference>
<evidence type="ECO:0000256" key="1">
    <source>
        <dbReference type="ARBA" id="ARBA00008226"/>
    </source>
</evidence>
<evidence type="ECO:0000256" key="8">
    <source>
        <dbReference type="ARBA" id="ARBA00048573"/>
    </source>
</evidence>
<dbReference type="RefSeq" id="WP_041898440.1">
    <property type="nucleotide sequence ID" value="NZ_CP010086.2"/>
</dbReference>
<keyword evidence="3 9" id="KW-0479">Metal-binding</keyword>
<dbReference type="PRINTS" id="PR00982">
    <property type="entry name" value="TRNASYNTHLYS"/>
</dbReference>
<dbReference type="GO" id="GO:0140096">
    <property type="term" value="F:catalytic activity, acting on a protein"/>
    <property type="evidence" value="ECO:0007669"/>
    <property type="project" value="UniProtKB-ARBA"/>
</dbReference>
<dbReference type="InterPro" id="IPR004364">
    <property type="entry name" value="Aa-tRNA-synt_II"/>
</dbReference>
<evidence type="ECO:0000256" key="3">
    <source>
        <dbReference type="ARBA" id="ARBA00022723"/>
    </source>
</evidence>
<feature type="binding site" evidence="9">
    <location>
        <position position="427"/>
    </location>
    <ligand>
        <name>Mg(2+)</name>
        <dbReference type="ChEBI" id="CHEBI:18420"/>
        <label>2</label>
    </ligand>
</feature>
<dbReference type="GO" id="GO:0016740">
    <property type="term" value="F:transferase activity"/>
    <property type="evidence" value="ECO:0007669"/>
    <property type="project" value="UniProtKB-ARBA"/>
</dbReference>
<keyword evidence="2 9" id="KW-0436">Ligase</keyword>
<dbReference type="PANTHER" id="PTHR42918">
    <property type="entry name" value="LYSYL-TRNA SYNTHETASE"/>
    <property type="match status" value="1"/>
</dbReference>
<comment type="catalytic activity">
    <reaction evidence="8 9 10">
        <text>tRNA(Lys) + L-lysine + ATP = L-lysyl-tRNA(Lys) + AMP + diphosphate</text>
        <dbReference type="Rhea" id="RHEA:20792"/>
        <dbReference type="Rhea" id="RHEA-COMP:9696"/>
        <dbReference type="Rhea" id="RHEA-COMP:9697"/>
        <dbReference type="ChEBI" id="CHEBI:30616"/>
        <dbReference type="ChEBI" id="CHEBI:32551"/>
        <dbReference type="ChEBI" id="CHEBI:33019"/>
        <dbReference type="ChEBI" id="CHEBI:78442"/>
        <dbReference type="ChEBI" id="CHEBI:78529"/>
        <dbReference type="ChEBI" id="CHEBI:456215"/>
        <dbReference type="EC" id="6.1.1.6"/>
    </reaction>
</comment>
<comment type="subunit">
    <text evidence="9">Homodimer.</text>
</comment>
<feature type="domain" description="Aminoacyl-transfer RNA synthetases class-II family profile" evidence="11">
    <location>
        <begin position="193"/>
        <end position="504"/>
    </location>
</feature>
<organism evidence="12 13">
    <name type="scientific">Clostridium beijerinckii</name>
    <name type="common">Clostridium MP</name>
    <dbReference type="NCBI Taxonomy" id="1520"/>
    <lineage>
        <taxon>Bacteria</taxon>
        <taxon>Bacillati</taxon>
        <taxon>Bacillota</taxon>
        <taxon>Clostridia</taxon>
        <taxon>Eubacteriales</taxon>
        <taxon>Clostridiaceae</taxon>
        <taxon>Clostridium</taxon>
    </lineage>
</organism>
<evidence type="ECO:0000259" key="11">
    <source>
        <dbReference type="PROSITE" id="PS50862"/>
    </source>
</evidence>
<feature type="binding site" evidence="9">
    <location>
        <position position="427"/>
    </location>
    <ligand>
        <name>Mg(2+)</name>
        <dbReference type="ChEBI" id="CHEBI:18420"/>
        <label>1</label>
    </ligand>
</feature>
<proteinExistence type="inferred from homology"/>
<dbReference type="PROSITE" id="PS50862">
    <property type="entry name" value="AA_TRNA_LIGASE_II"/>
    <property type="match status" value="1"/>
</dbReference>
<dbReference type="GO" id="GO:0000049">
    <property type="term" value="F:tRNA binding"/>
    <property type="evidence" value="ECO:0007669"/>
    <property type="project" value="TreeGrafter"/>
</dbReference>
<dbReference type="NCBIfam" id="NF001756">
    <property type="entry name" value="PRK00484.1"/>
    <property type="match status" value="1"/>
</dbReference>
<dbReference type="PANTHER" id="PTHR42918:SF15">
    <property type="entry name" value="LYSINE--TRNA LIGASE, CHLOROPLASTIC_MITOCHONDRIAL"/>
    <property type="match status" value="1"/>
</dbReference>
<dbReference type="STRING" id="1520.LF65_04039"/>
<dbReference type="Pfam" id="PF00152">
    <property type="entry name" value="tRNA-synt_2"/>
    <property type="match status" value="1"/>
</dbReference>
<dbReference type="InterPro" id="IPR044136">
    <property type="entry name" value="Lys-tRNA-ligase_II_N"/>
</dbReference>
<keyword evidence="9 10" id="KW-0460">Magnesium</keyword>
<name>A0A0B5QEA3_CLOBE</name>
<evidence type="ECO:0000313" key="13">
    <source>
        <dbReference type="Proteomes" id="UP000031866"/>
    </source>
</evidence>
<reference evidence="13" key="1">
    <citation type="submission" date="2014-12" db="EMBL/GenBank/DDBJ databases">
        <title>Genome sequence of Clostridium beijerinckii strain 59B.</title>
        <authorList>
            <person name="Little G.T."/>
            <person name="Minton N.P."/>
        </authorList>
    </citation>
    <scope>NUCLEOTIDE SEQUENCE [LARGE SCALE GENOMIC DNA]</scope>
    <source>
        <strain evidence="13">59B</strain>
    </source>
</reference>
<dbReference type="OrthoDB" id="9802326at2"/>
<dbReference type="Gene3D" id="2.40.50.140">
    <property type="entry name" value="Nucleic acid-binding proteins"/>
    <property type="match status" value="1"/>
</dbReference>
<accession>A0A0B5QEA3</accession>
<comment type="similarity">
    <text evidence="1 9">Belongs to the class-II aminoacyl-tRNA synthetase family.</text>
</comment>
<dbReference type="KEGG" id="cbei:LF65_04039"/>
<keyword evidence="6 9" id="KW-0648">Protein biosynthesis</keyword>
<dbReference type="AlphaFoldDB" id="A0A0B5QEA3"/>
<comment type="cofactor">
    <cofactor evidence="9 10">
        <name>Mg(2+)</name>
        <dbReference type="ChEBI" id="CHEBI:18420"/>
    </cofactor>
    <text evidence="9 10">Binds 3 Mg(2+) ions per subunit.</text>
</comment>
<keyword evidence="7 9" id="KW-0030">Aminoacyl-tRNA synthetase</keyword>
<evidence type="ECO:0000256" key="5">
    <source>
        <dbReference type="ARBA" id="ARBA00022840"/>
    </source>
</evidence>